<dbReference type="SUPFAM" id="SSF54427">
    <property type="entry name" value="NTF2-like"/>
    <property type="match status" value="1"/>
</dbReference>
<evidence type="ECO:0000313" key="1">
    <source>
        <dbReference type="EMBL" id="ARQ70596.1"/>
    </source>
</evidence>
<dbReference type="Gene3D" id="3.10.450.50">
    <property type="match status" value="1"/>
</dbReference>
<evidence type="ECO:0008006" key="3">
    <source>
        <dbReference type="Google" id="ProtNLM"/>
    </source>
</evidence>
<keyword evidence="2" id="KW-1185">Reference proteome</keyword>
<organism evidence="1 2">
    <name type="scientific">Streptomyces marincola</name>
    <dbReference type="NCBI Taxonomy" id="2878388"/>
    <lineage>
        <taxon>Bacteria</taxon>
        <taxon>Bacillati</taxon>
        <taxon>Actinomycetota</taxon>
        <taxon>Actinomycetes</taxon>
        <taxon>Kitasatosporales</taxon>
        <taxon>Streptomycetaceae</taxon>
        <taxon>Streptomyces</taxon>
    </lineage>
</organism>
<dbReference type="AlphaFoldDB" id="A0A1W7D0P3"/>
<name>A0A1W7D0P3_9ACTN</name>
<dbReference type="OrthoDB" id="1254615at2"/>
<dbReference type="Proteomes" id="UP000194218">
    <property type="component" value="Chromosome"/>
</dbReference>
<sequence>MNTDAHRPGALTRETVEELIHRALAALGPWNEPDALLRLLSPRGLVLHLPCRDLRGPEAVRAWAHEFVRTRELRCGVVGEPEIRLTSPLHADAACDIGWTVTPRDGGAPTATRAARVELSTVVTGSGPVIRTCAVLPVPPPRLADDAVPEAGGKPTAHPSV</sequence>
<accession>A0A1W7D0P3</accession>
<dbReference type="KEGG" id="smao:CAG99_18655"/>
<evidence type="ECO:0000313" key="2">
    <source>
        <dbReference type="Proteomes" id="UP000194218"/>
    </source>
</evidence>
<proteinExistence type="predicted"/>
<gene>
    <name evidence="1" type="ORF">CAG99_18655</name>
</gene>
<protein>
    <recommendedName>
        <fullName evidence="3">SnoaL-like domain-containing protein</fullName>
    </recommendedName>
</protein>
<dbReference type="RefSeq" id="WP_086160446.1">
    <property type="nucleotide sequence ID" value="NZ_CP021121.1"/>
</dbReference>
<dbReference type="EMBL" id="CP021121">
    <property type="protein sequence ID" value="ARQ70596.1"/>
    <property type="molecule type" value="Genomic_DNA"/>
</dbReference>
<reference evidence="1 2" key="1">
    <citation type="submission" date="2017-05" db="EMBL/GenBank/DDBJ databases">
        <title>Complete genome sequence of Streptomyces sp. SCSIO 03032 revealed the diverse biosynthetic pathways for its bioactive secondary metabolites.</title>
        <authorList>
            <person name="Ma L."/>
            <person name="Zhu Y."/>
            <person name="Zhang W."/>
            <person name="Zhang G."/>
            <person name="Tian X."/>
            <person name="Zhang S."/>
            <person name="Zhang C."/>
        </authorList>
    </citation>
    <scope>NUCLEOTIDE SEQUENCE [LARGE SCALE GENOMIC DNA]</scope>
    <source>
        <strain evidence="1 2">SCSIO 03032</strain>
    </source>
</reference>
<dbReference type="InterPro" id="IPR032710">
    <property type="entry name" value="NTF2-like_dom_sf"/>
</dbReference>